<keyword evidence="6" id="KW-0269">Exonuclease</keyword>
<dbReference type="SUPFAM" id="SSF52540">
    <property type="entry name" value="P-loop containing nucleoside triphosphate hydrolases"/>
    <property type="match status" value="1"/>
</dbReference>
<sequence length="1049" mass="113725">MRRLNTITAAAGAGKTTRIVADIAREVTIRSPEEILATTFTIKAADELVERARAKLFDGGNTDAAVRLLGASFGTVNAVCGQIVSDFAMDLGRSPSTSVIGEGNEALVFSVAADAAIAARASVLNPLAERFGYNDPRRPDSGEPPDWRRTVRAIVNLARANGLDATGLLASAELSVETYRALQPPPAVDGAALDTAIAAALAAVMAARPAKLSKTAEGHLPTIRAAHERALRGETLNWPIWAKLTKVACARTKDGPAYAEALDDLIAAAGRHVDHPRLRAETEQFARETFSCAAEALTSYQHWKAERGLLDFTDQEALALEVLKDPIRVGRLRERVGRVFVDEFQDSSPLQLAVFSALAEVAEESTWVGDPKQAIYGFRGADTELTQAAFTGAGVTAEPQDVLAKSWRSRPGVIELSNALFTPAFERMGLPAAQHAFSGAERSDLGFDQPPIAWWPLLGKVEEQAQALAEGIRDCLADASQWMVEGLRREHRPLRSGDVAVLCRTNIDVARFARALSRAGLPVAVERSGLARTPHVELVLAACRWLADATDRLALAELARFFGDDAVSNDWLIAAAAEDSVAALRARVPVADELERLRERVLNLTPAELVDSVLALPAMMAQIEQWGDPAIRFDDLEALRGFATAYENECASSGAPATLHGLLLSLEGADPKRPPSLAKDAIQVMTYHGAKGLEWPMTVLTGLAWEPRARVFEPVAEVNGELDWRAPLERRWIRFWPWPYGQSGKDSALEVAAFASEHGQGAWRRAVQEDIRLLYVGVTRARDYLVFAPPAKGALNWLRLLDDPDGAPHVVPPPADDNLLTVGGRTFVAHVRPLAADEAPEERYAQPSFVRPRSAPAERPPLYLRPSDAEGGDWRVVERVNLGGRLPIDGVADMAALGEALHAIIAYDDGSRETAQRLADADAMLTSWGVKGFAAVDALTACDRLSVWLRNRWPNGSMLPEAPMTARFGDQLVQGRIDLLVNLEDSSAIIDHKSFPGRMEQWEGLALHHAPQLGLYGEAVAMVSGRSCEELWIHMPVVGALLRVARVTE</sequence>
<keyword evidence="3" id="KW-0227">DNA damage</keyword>
<protein>
    <recommendedName>
        <fullName evidence="12">DNA 3'-5' helicase</fullName>
        <ecNumber evidence="12">5.6.2.4</ecNumber>
    </recommendedName>
</protein>
<accession>A0A859R2M0</accession>
<geneLocation type="plasmid" evidence="15">
    <name>pemeittgr7a</name>
</geneLocation>
<dbReference type="InterPro" id="IPR027417">
    <property type="entry name" value="P-loop_NTPase"/>
</dbReference>
<evidence type="ECO:0000256" key="10">
    <source>
        <dbReference type="ARBA" id="ARBA00023235"/>
    </source>
</evidence>
<dbReference type="PANTHER" id="PTHR11070">
    <property type="entry name" value="UVRD / RECB / PCRA DNA HELICASE FAMILY MEMBER"/>
    <property type="match status" value="1"/>
</dbReference>
<dbReference type="PANTHER" id="PTHR11070:SF55">
    <property type="entry name" value="DNA 3'-5' HELICASE"/>
    <property type="match status" value="1"/>
</dbReference>
<keyword evidence="7" id="KW-0067">ATP-binding</keyword>
<dbReference type="GO" id="GO:0033202">
    <property type="term" value="C:DNA helicase complex"/>
    <property type="evidence" value="ECO:0007669"/>
    <property type="project" value="TreeGrafter"/>
</dbReference>
<evidence type="ECO:0000256" key="8">
    <source>
        <dbReference type="ARBA" id="ARBA00023125"/>
    </source>
</evidence>
<dbReference type="EMBL" id="CP041239">
    <property type="protein sequence ID" value="QLL63898.1"/>
    <property type="molecule type" value="Genomic_DNA"/>
</dbReference>
<dbReference type="InterPro" id="IPR000212">
    <property type="entry name" value="DNA_helicase_UvrD/REP"/>
</dbReference>
<evidence type="ECO:0000256" key="12">
    <source>
        <dbReference type="ARBA" id="ARBA00034808"/>
    </source>
</evidence>
<evidence type="ECO:0000256" key="1">
    <source>
        <dbReference type="ARBA" id="ARBA00022722"/>
    </source>
</evidence>
<dbReference type="InterPro" id="IPR014016">
    <property type="entry name" value="UvrD-like_ATP-bd"/>
</dbReference>
<dbReference type="GO" id="GO:0043138">
    <property type="term" value="F:3'-5' DNA helicase activity"/>
    <property type="evidence" value="ECO:0007669"/>
    <property type="project" value="UniProtKB-EC"/>
</dbReference>
<keyword evidence="9" id="KW-0234">DNA repair</keyword>
<evidence type="ECO:0000256" key="3">
    <source>
        <dbReference type="ARBA" id="ARBA00022763"/>
    </source>
</evidence>
<dbReference type="AlphaFoldDB" id="A0A859R2M0"/>
<evidence type="ECO:0000256" key="4">
    <source>
        <dbReference type="ARBA" id="ARBA00022801"/>
    </source>
</evidence>
<dbReference type="InterPro" id="IPR011604">
    <property type="entry name" value="PDDEXK-like_dom_sf"/>
</dbReference>
<evidence type="ECO:0000256" key="6">
    <source>
        <dbReference type="ARBA" id="ARBA00022839"/>
    </source>
</evidence>
<comment type="catalytic activity">
    <reaction evidence="13">
        <text>ATP + H2O = ADP + phosphate + H(+)</text>
        <dbReference type="Rhea" id="RHEA:13065"/>
        <dbReference type="ChEBI" id="CHEBI:15377"/>
        <dbReference type="ChEBI" id="CHEBI:15378"/>
        <dbReference type="ChEBI" id="CHEBI:30616"/>
        <dbReference type="ChEBI" id="CHEBI:43474"/>
        <dbReference type="ChEBI" id="CHEBI:456216"/>
        <dbReference type="EC" id="5.6.2.4"/>
    </reaction>
</comment>
<keyword evidence="5" id="KW-0347">Helicase</keyword>
<keyword evidence="14" id="KW-0614">Plasmid</keyword>
<evidence type="ECO:0000256" key="2">
    <source>
        <dbReference type="ARBA" id="ARBA00022741"/>
    </source>
</evidence>
<keyword evidence="2" id="KW-0547">Nucleotide-binding</keyword>
<dbReference type="Pfam" id="PF00580">
    <property type="entry name" value="UvrD-helicase"/>
    <property type="match status" value="1"/>
</dbReference>
<keyword evidence="4" id="KW-0378">Hydrolase</keyword>
<evidence type="ECO:0000256" key="13">
    <source>
        <dbReference type="ARBA" id="ARBA00048988"/>
    </source>
</evidence>
<proteinExistence type="predicted"/>
<dbReference type="Proteomes" id="UP000510721">
    <property type="component" value="Plasmid pEmeITTGR7a"/>
</dbReference>
<comment type="catalytic activity">
    <reaction evidence="11">
        <text>Couples ATP hydrolysis with the unwinding of duplex DNA by translocating in the 3'-5' direction.</text>
        <dbReference type="EC" id="5.6.2.4"/>
    </reaction>
</comment>
<keyword evidence="8" id="KW-0238">DNA-binding</keyword>
<dbReference type="GO" id="GO:0000725">
    <property type="term" value="P:recombinational repair"/>
    <property type="evidence" value="ECO:0007669"/>
    <property type="project" value="TreeGrafter"/>
</dbReference>
<dbReference type="Gene3D" id="3.40.50.300">
    <property type="entry name" value="P-loop containing nucleotide triphosphate hydrolases"/>
    <property type="match status" value="4"/>
</dbReference>
<keyword evidence="15" id="KW-1185">Reference proteome</keyword>
<evidence type="ECO:0000256" key="7">
    <source>
        <dbReference type="ARBA" id="ARBA00022840"/>
    </source>
</evidence>
<evidence type="ECO:0000313" key="15">
    <source>
        <dbReference type="Proteomes" id="UP000510721"/>
    </source>
</evidence>
<evidence type="ECO:0000256" key="11">
    <source>
        <dbReference type="ARBA" id="ARBA00034617"/>
    </source>
</evidence>
<dbReference type="PROSITE" id="PS51217">
    <property type="entry name" value="UVRD_HELICASE_CTER"/>
    <property type="match status" value="1"/>
</dbReference>
<gene>
    <name evidence="14" type="ORF">FKV68_20620</name>
</gene>
<dbReference type="GO" id="GO:0003677">
    <property type="term" value="F:DNA binding"/>
    <property type="evidence" value="ECO:0007669"/>
    <property type="project" value="UniProtKB-KW"/>
</dbReference>
<dbReference type="InterPro" id="IPR014017">
    <property type="entry name" value="DNA_helicase_UvrD-like_C"/>
</dbReference>
<reference evidence="14 15" key="1">
    <citation type="submission" date="2019-06" db="EMBL/GenBank/DDBJ databases">
        <title>Complete genome sequence of Ensifer mexicanus ITTG R7 isolated from nodules of Acacia angustissima (Mill.) Kuntze.</title>
        <authorList>
            <person name="Rincon-Rosales R."/>
            <person name="Rogel M.A."/>
            <person name="Guerrero G."/>
            <person name="Rincon-Molina C.I."/>
            <person name="Lopez-Lopez A."/>
            <person name="Martinez-Romero E."/>
        </authorList>
    </citation>
    <scope>NUCLEOTIDE SEQUENCE [LARGE SCALE GENOMIC DNA]</scope>
    <source>
        <strain evidence="14 15">ITTG R7</strain>
        <plasmid evidence="15">pemeittgr7a</plasmid>
    </source>
</reference>
<dbReference type="EC" id="5.6.2.4" evidence="12"/>
<dbReference type="GO" id="GO:0005829">
    <property type="term" value="C:cytosol"/>
    <property type="evidence" value="ECO:0007669"/>
    <property type="project" value="TreeGrafter"/>
</dbReference>
<organism evidence="14 15">
    <name type="scientific">Sinorhizobium mexicanum</name>
    <dbReference type="NCBI Taxonomy" id="375549"/>
    <lineage>
        <taxon>Bacteria</taxon>
        <taxon>Pseudomonadati</taxon>
        <taxon>Pseudomonadota</taxon>
        <taxon>Alphaproteobacteria</taxon>
        <taxon>Hyphomicrobiales</taxon>
        <taxon>Rhizobiaceae</taxon>
        <taxon>Sinorhizobium/Ensifer group</taxon>
        <taxon>Sinorhizobium</taxon>
    </lineage>
</organism>
<dbReference type="Pfam" id="PF12705">
    <property type="entry name" value="PDDEXK_1"/>
    <property type="match status" value="1"/>
</dbReference>
<evidence type="ECO:0000256" key="9">
    <source>
        <dbReference type="ARBA" id="ARBA00023204"/>
    </source>
</evidence>
<evidence type="ECO:0000256" key="5">
    <source>
        <dbReference type="ARBA" id="ARBA00022806"/>
    </source>
</evidence>
<dbReference type="PROSITE" id="PS51198">
    <property type="entry name" value="UVRD_HELICASE_ATP_BIND"/>
    <property type="match status" value="1"/>
</dbReference>
<keyword evidence="10" id="KW-0413">Isomerase</keyword>
<dbReference type="InterPro" id="IPR038726">
    <property type="entry name" value="PDDEXK_AddAB-type"/>
</dbReference>
<dbReference type="GO" id="GO:0004527">
    <property type="term" value="F:exonuclease activity"/>
    <property type="evidence" value="ECO:0007669"/>
    <property type="project" value="UniProtKB-KW"/>
</dbReference>
<dbReference type="Pfam" id="PF13361">
    <property type="entry name" value="UvrD_C"/>
    <property type="match status" value="1"/>
</dbReference>
<dbReference type="Gene3D" id="3.90.320.10">
    <property type="match status" value="1"/>
</dbReference>
<dbReference type="KEGG" id="emx:FKV68_20620"/>
<evidence type="ECO:0000313" key="14">
    <source>
        <dbReference type="EMBL" id="QLL63898.1"/>
    </source>
</evidence>
<dbReference type="RefSeq" id="WP_180941783.1">
    <property type="nucleotide sequence ID" value="NZ_CP041239.1"/>
</dbReference>
<keyword evidence="1" id="KW-0540">Nuclease</keyword>
<dbReference type="GO" id="GO:0005524">
    <property type="term" value="F:ATP binding"/>
    <property type="evidence" value="ECO:0007669"/>
    <property type="project" value="UniProtKB-UniRule"/>
</dbReference>
<name>A0A859R2M0_9HYPH</name>